<feature type="transmembrane region" description="Helical" evidence="1">
    <location>
        <begin position="44"/>
        <end position="65"/>
    </location>
</feature>
<protein>
    <submittedName>
        <fullName evidence="2">Uncharacterized protein</fullName>
    </submittedName>
</protein>
<feature type="transmembrane region" description="Helical" evidence="1">
    <location>
        <begin position="21"/>
        <end position="38"/>
    </location>
</feature>
<dbReference type="EMBL" id="BSPC01000014">
    <property type="protein sequence ID" value="GLS18520.1"/>
    <property type="molecule type" value="Genomic_DNA"/>
</dbReference>
<proteinExistence type="predicted"/>
<keyword evidence="3" id="KW-1185">Reference proteome</keyword>
<dbReference type="Proteomes" id="UP001156882">
    <property type="component" value="Unassembled WGS sequence"/>
</dbReference>
<organism evidence="2 3">
    <name type="scientific">Labrys miyagiensis</name>
    <dbReference type="NCBI Taxonomy" id="346912"/>
    <lineage>
        <taxon>Bacteria</taxon>
        <taxon>Pseudomonadati</taxon>
        <taxon>Pseudomonadota</taxon>
        <taxon>Alphaproteobacteria</taxon>
        <taxon>Hyphomicrobiales</taxon>
        <taxon>Xanthobacteraceae</taxon>
        <taxon>Labrys</taxon>
    </lineage>
</organism>
<comment type="caution">
    <text evidence="2">The sequence shown here is derived from an EMBL/GenBank/DDBJ whole genome shotgun (WGS) entry which is preliminary data.</text>
</comment>
<gene>
    <name evidence="2" type="ORF">GCM10007874_15370</name>
</gene>
<feature type="transmembrane region" description="Helical" evidence="1">
    <location>
        <begin position="77"/>
        <end position="96"/>
    </location>
</feature>
<keyword evidence="1" id="KW-1133">Transmembrane helix</keyword>
<dbReference type="InterPro" id="IPR011846">
    <property type="entry name" value="Cyd_oper_YbgE"/>
</dbReference>
<accession>A0ABQ6CI41</accession>
<sequence>MKTAHGKATPLWRGWARGLSLASAGSVSLLLLVYPYVLSGIPGWRVHTGLPVMMFGAAGLFMFGLGFSPRSRLVRGLFHPGLAGLLFAVGVLVMVGG</sequence>
<evidence type="ECO:0000313" key="3">
    <source>
        <dbReference type="Proteomes" id="UP001156882"/>
    </source>
</evidence>
<evidence type="ECO:0000256" key="1">
    <source>
        <dbReference type="SAM" id="Phobius"/>
    </source>
</evidence>
<evidence type="ECO:0000313" key="2">
    <source>
        <dbReference type="EMBL" id="GLS18520.1"/>
    </source>
</evidence>
<keyword evidence="1" id="KW-0812">Transmembrane</keyword>
<dbReference type="RefSeq" id="WP_284311384.1">
    <property type="nucleotide sequence ID" value="NZ_BSPC01000014.1"/>
</dbReference>
<name>A0ABQ6CI41_9HYPH</name>
<keyword evidence="1" id="KW-0472">Membrane</keyword>
<reference evidence="3" key="1">
    <citation type="journal article" date="2019" name="Int. J. Syst. Evol. Microbiol.">
        <title>The Global Catalogue of Microorganisms (GCM) 10K type strain sequencing project: providing services to taxonomists for standard genome sequencing and annotation.</title>
        <authorList>
            <consortium name="The Broad Institute Genomics Platform"/>
            <consortium name="The Broad Institute Genome Sequencing Center for Infectious Disease"/>
            <person name="Wu L."/>
            <person name="Ma J."/>
        </authorList>
    </citation>
    <scope>NUCLEOTIDE SEQUENCE [LARGE SCALE GENOMIC DNA]</scope>
    <source>
        <strain evidence="3">NBRC 101365</strain>
    </source>
</reference>
<dbReference type="Pfam" id="PF09600">
    <property type="entry name" value="Cyd_oper_YbgE"/>
    <property type="match status" value="1"/>
</dbReference>